<name>A0A2S7A4V2_9XANT</name>
<dbReference type="Proteomes" id="UP000238049">
    <property type="component" value="Unassembled WGS sequence"/>
</dbReference>
<dbReference type="AlphaFoldDB" id="A0A2S7A4V2"/>
<sequence length="248" mass="26365">MSGRHHRSRHIFRMISALALCLVLPASQAAAVDSVPAGEWRGILSTSGGTGPVYVGLKARPAGADGVRSADLRFGPPFNCALELRAQADAYALQSRNGGKFCDALSGWRAQLQAGDGMASGMQLTLSGREAPLVIALDQKAGAALTEAGRWRSIALMSAQLELVATAVRPGDVIGRLRYGAPRDCQVELRYAGHEAGALIAWIVANDRGYCRRLSDSQARMQLRPDGSAVLSLLLEGQPDMVSFERVP</sequence>
<comment type="caution">
    <text evidence="2">The sequence shown here is derived from an EMBL/GenBank/DDBJ whole genome shotgun (WGS) entry which is preliminary data.</text>
</comment>
<protein>
    <recommendedName>
        <fullName evidence="4">Secreted protein</fullName>
    </recommendedName>
</protein>
<evidence type="ECO:0008006" key="4">
    <source>
        <dbReference type="Google" id="ProtNLM"/>
    </source>
</evidence>
<evidence type="ECO:0000313" key="3">
    <source>
        <dbReference type="Proteomes" id="UP000238049"/>
    </source>
</evidence>
<keyword evidence="1" id="KW-0732">Signal</keyword>
<evidence type="ECO:0000256" key="1">
    <source>
        <dbReference type="SAM" id="SignalP"/>
    </source>
</evidence>
<feature type="chain" id="PRO_5015646711" description="Secreted protein" evidence="1">
    <location>
        <begin position="32"/>
        <end position="248"/>
    </location>
</feature>
<proteinExistence type="predicted"/>
<evidence type="ECO:0000313" key="2">
    <source>
        <dbReference type="EMBL" id="PPU01926.1"/>
    </source>
</evidence>
<gene>
    <name evidence="2" type="ORF">XarbCFBP7409_06025</name>
</gene>
<dbReference type="RefSeq" id="WP_104562395.1">
    <property type="nucleotide sequence ID" value="NZ_MDSK01000009.1"/>
</dbReference>
<dbReference type="EMBL" id="MDSL01000009">
    <property type="protein sequence ID" value="PPU01926.1"/>
    <property type="molecule type" value="Genomic_DNA"/>
</dbReference>
<organism evidence="2 3">
    <name type="scientific">Xanthomonas arboricola pv. guizotiae</name>
    <dbReference type="NCBI Taxonomy" id="487867"/>
    <lineage>
        <taxon>Bacteria</taxon>
        <taxon>Pseudomonadati</taxon>
        <taxon>Pseudomonadota</taxon>
        <taxon>Gammaproteobacteria</taxon>
        <taxon>Lysobacterales</taxon>
        <taxon>Lysobacteraceae</taxon>
        <taxon>Xanthomonas</taxon>
    </lineage>
</organism>
<accession>A0A2S7A4V2</accession>
<feature type="signal peptide" evidence="1">
    <location>
        <begin position="1"/>
        <end position="31"/>
    </location>
</feature>
<reference evidence="2 3" key="1">
    <citation type="submission" date="2016-08" db="EMBL/GenBank/DDBJ databases">
        <title>Evolution of the type three secretion system and type three effector repertoires in Xanthomonas.</title>
        <authorList>
            <person name="Merda D."/>
            <person name="Briand M."/>
            <person name="Bosis E."/>
            <person name="Rousseau C."/>
            <person name="Portier P."/>
            <person name="Jacques M.-A."/>
            <person name="Fischer-Le Saux M."/>
        </authorList>
    </citation>
    <scope>NUCLEOTIDE SEQUENCE [LARGE SCALE GENOMIC DNA]</scope>
    <source>
        <strain evidence="2 3">CFBP 7409</strain>
    </source>
</reference>